<feature type="chain" id="PRO_5008030764" description="DKNYY family protein" evidence="1">
    <location>
        <begin position="30"/>
        <end position="391"/>
    </location>
</feature>
<dbReference type="AlphaFoldDB" id="A0A174Q923"/>
<keyword evidence="1" id="KW-0732">Signal</keyword>
<dbReference type="Proteomes" id="UP000095657">
    <property type="component" value="Unassembled WGS sequence"/>
</dbReference>
<name>A0A174Q923_9BACE</name>
<reference evidence="2 3" key="1">
    <citation type="submission" date="2015-09" db="EMBL/GenBank/DDBJ databases">
        <authorList>
            <consortium name="Pathogen Informatics"/>
        </authorList>
    </citation>
    <scope>NUCLEOTIDE SEQUENCE [LARGE SCALE GENOMIC DNA]</scope>
    <source>
        <strain evidence="2 3">2789STDY5834880</strain>
    </source>
</reference>
<accession>A0A174Q923</accession>
<evidence type="ECO:0000256" key="1">
    <source>
        <dbReference type="SAM" id="SignalP"/>
    </source>
</evidence>
<evidence type="ECO:0000313" key="2">
    <source>
        <dbReference type="EMBL" id="CUP69723.1"/>
    </source>
</evidence>
<dbReference type="Pfam" id="PF13644">
    <property type="entry name" value="DKNYY"/>
    <property type="match status" value="2"/>
</dbReference>
<dbReference type="EMBL" id="CZAI01000006">
    <property type="protein sequence ID" value="CUP69723.1"/>
    <property type="molecule type" value="Genomic_DNA"/>
</dbReference>
<protein>
    <recommendedName>
        <fullName evidence="4">DKNYY family protein</fullName>
    </recommendedName>
</protein>
<proteinExistence type="predicted"/>
<dbReference type="RefSeq" id="WP_082431408.1">
    <property type="nucleotide sequence ID" value="NZ_CZAI01000006.1"/>
</dbReference>
<evidence type="ECO:0000313" key="3">
    <source>
        <dbReference type="Proteomes" id="UP000095657"/>
    </source>
</evidence>
<sequence>MLNRLRQFSVSFMILLSLTIFLLSSCTTGYENDGKEVRWHTWDEGRGHQSYKVNADPKTFVTLTHDYGKDNVHAFYCGQIIKKADGKTFRAINNSYAYDKNYVYSFEKIIIGADPATFKVLSTYLSEDKNDYYWEGRAITVKDKSSFVLLGKDNDWQTQWAKDQYNGYFLPGGSISGIDYETFHPAPKTSTNHSGNYAVDKNRVYFENKVVTNADPGSFKEVDWNIGQDKFRVYKGERPTQLKDYNSLNKIGRLMYTDGTSIYDADFYILPDADAATFECVGENWYKDKKHVWWNTLSLPDVDVGTFRPIKKYSFRYGEKEEYNSCDFNYGKDTHHVFFQDSIILGADPNSFEIIDFPDAESWTIFDKNRIYSGNKTPQLQEYLIKMYGKQ</sequence>
<organism evidence="2 3">
    <name type="scientific">Bacteroides caccae</name>
    <dbReference type="NCBI Taxonomy" id="47678"/>
    <lineage>
        <taxon>Bacteria</taxon>
        <taxon>Pseudomonadati</taxon>
        <taxon>Bacteroidota</taxon>
        <taxon>Bacteroidia</taxon>
        <taxon>Bacteroidales</taxon>
        <taxon>Bacteroidaceae</taxon>
        <taxon>Bacteroides</taxon>
    </lineage>
</organism>
<dbReference type="PROSITE" id="PS51257">
    <property type="entry name" value="PROKAR_LIPOPROTEIN"/>
    <property type="match status" value="1"/>
</dbReference>
<dbReference type="STRING" id="47678.ERS852494_02875"/>
<evidence type="ECO:0008006" key="4">
    <source>
        <dbReference type="Google" id="ProtNLM"/>
    </source>
</evidence>
<dbReference type="InterPro" id="IPR027375">
    <property type="entry name" value="DKNYY"/>
</dbReference>
<feature type="signal peptide" evidence="1">
    <location>
        <begin position="1"/>
        <end position="29"/>
    </location>
</feature>
<gene>
    <name evidence="2" type="ORF">ERS852494_02875</name>
</gene>